<name>A0A1Y2BUB1_9FUNG</name>
<evidence type="ECO:0000313" key="1">
    <source>
        <dbReference type="EMBL" id="ORY38323.1"/>
    </source>
</evidence>
<dbReference type="Gene3D" id="1.10.530.10">
    <property type="match status" value="1"/>
</dbReference>
<dbReference type="InterPro" id="IPR023346">
    <property type="entry name" value="Lysozyme-like_dom_sf"/>
</dbReference>
<dbReference type="SUPFAM" id="SSF53955">
    <property type="entry name" value="Lysozyme-like"/>
    <property type="match status" value="1"/>
</dbReference>
<proteinExistence type="predicted"/>
<dbReference type="EMBL" id="MCGO01000044">
    <property type="protein sequence ID" value="ORY38323.1"/>
    <property type="molecule type" value="Genomic_DNA"/>
</dbReference>
<organism evidence="1 2">
    <name type="scientific">Rhizoclosmatium globosum</name>
    <dbReference type="NCBI Taxonomy" id="329046"/>
    <lineage>
        <taxon>Eukaryota</taxon>
        <taxon>Fungi</taxon>
        <taxon>Fungi incertae sedis</taxon>
        <taxon>Chytridiomycota</taxon>
        <taxon>Chytridiomycota incertae sedis</taxon>
        <taxon>Chytridiomycetes</taxon>
        <taxon>Chytridiales</taxon>
        <taxon>Chytriomycetaceae</taxon>
        <taxon>Rhizoclosmatium</taxon>
    </lineage>
</organism>
<gene>
    <name evidence="1" type="ORF">BCR33DRAFT_428421</name>
</gene>
<comment type="caution">
    <text evidence="1">The sequence shown here is derived from an EMBL/GenBank/DDBJ whole genome shotgun (WGS) entry which is preliminary data.</text>
</comment>
<dbReference type="Proteomes" id="UP000193642">
    <property type="component" value="Unassembled WGS sequence"/>
</dbReference>
<evidence type="ECO:0000313" key="2">
    <source>
        <dbReference type="Proteomes" id="UP000193642"/>
    </source>
</evidence>
<sequence length="83" mass="9054">MSNPDIISDEEYYNWKSVEWFWNAGVQPLFWQNGVTFAGSVQIVNGFLECGSMGGSGINSDRANMAQCFNDQLGAGGYIDGSC</sequence>
<accession>A0A1Y2BUB1</accession>
<dbReference type="OrthoDB" id="2146492at2759"/>
<protein>
    <submittedName>
        <fullName evidence="1">Uncharacterized protein</fullName>
    </submittedName>
</protein>
<dbReference type="AlphaFoldDB" id="A0A1Y2BUB1"/>
<keyword evidence="2" id="KW-1185">Reference proteome</keyword>
<reference evidence="1 2" key="1">
    <citation type="submission" date="2016-07" db="EMBL/GenBank/DDBJ databases">
        <title>Pervasive Adenine N6-methylation of Active Genes in Fungi.</title>
        <authorList>
            <consortium name="DOE Joint Genome Institute"/>
            <person name="Mondo S.J."/>
            <person name="Dannebaum R.O."/>
            <person name="Kuo R.C."/>
            <person name="Labutti K."/>
            <person name="Haridas S."/>
            <person name="Kuo A."/>
            <person name="Salamov A."/>
            <person name="Ahrendt S.R."/>
            <person name="Lipzen A."/>
            <person name="Sullivan W."/>
            <person name="Andreopoulos W.B."/>
            <person name="Clum A."/>
            <person name="Lindquist E."/>
            <person name="Daum C."/>
            <person name="Ramamoorthy G.K."/>
            <person name="Gryganskyi A."/>
            <person name="Culley D."/>
            <person name="Magnuson J.K."/>
            <person name="James T.Y."/>
            <person name="O'Malley M.A."/>
            <person name="Stajich J.E."/>
            <person name="Spatafora J.W."/>
            <person name="Visel A."/>
            <person name="Grigoriev I.V."/>
        </authorList>
    </citation>
    <scope>NUCLEOTIDE SEQUENCE [LARGE SCALE GENOMIC DNA]</scope>
    <source>
        <strain evidence="1 2">JEL800</strain>
    </source>
</reference>